<keyword evidence="3" id="KW-1185">Reference proteome</keyword>
<reference evidence="2" key="1">
    <citation type="submission" date="2023-06" db="EMBL/GenBank/DDBJ databases">
        <authorList>
            <person name="Jiang Y."/>
            <person name="Liu Q."/>
        </authorList>
    </citation>
    <scope>NUCLEOTIDE SEQUENCE</scope>
    <source>
        <strain evidence="2">CGMCC 1.12090</strain>
    </source>
</reference>
<protein>
    <submittedName>
        <fullName evidence="2">Uncharacterized protein</fullName>
    </submittedName>
</protein>
<evidence type="ECO:0000256" key="1">
    <source>
        <dbReference type="SAM" id="MobiDB-lite"/>
    </source>
</evidence>
<evidence type="ECO:0000313" key="2">
    <source>
        <dbReference type="EMBL" id="MDO1533609.1"/>
    </source>
</evidence>
<dbReference type="RefSeq" id="WP_301810422.1">
    <property type="nucleotide sequence ID" value="NZ_JAUJZH010000009.1"/>
</dbReference>
<gene>
    <name evidence="2" type="ORF">Q2T77_15035</name>
</gene>
<evidence type="ECO:0000313" key="3">
    <source>
        <dbReference type="Proteomes" id="UP001169027"/>
    </source>
</evidence>
<dbReference type="Proteomes" id="UP001169027">
    <property type="component" value="Unassembled WGS sequence"/>
</dbReference>
<comment type="caution">
    <text evidence="2">The sequence shown here is derived from an EMBL/GenBank/DDBJ whole genome shotgun (WGS) entry which is preliminary data.</text>
</comment>
<dbReference type="EMBL" id="JAUKVY010000009">
    <property type="protein sequence ID" value="MDO1533609.1"/>
    <property type="molecule type" value="Genomic_DNA"/>
</dbReference>
<accession>A0ABT8S3V7</accession>
<feature type="compositionally biased region" description="Pro residues" evidence="1">
    <location>
        <begin position="20"/>
        <end position="29"/>
    </location>
</feature>
<name>A0ABT8S3V7_9BURK</name>
<sequence>MLTIDQKEAILRRAGTTVPDFPPVRPTPVLPRRRDGPSARRQAIEEWSDAVAALYVEHIAARGDKK</sequence>
<proteinExistence type="predicted"/>
<organism evidence="2 3">
    <name type="scientific">Variovorax ginsengisoli</name>
    <dbReference type="NCBI Taxonomy" id="363844"/>
    <lineage>
        <taxon>Bacteria</taxon>
        <taxon>Pseudomonadati</taxon>
        <taxon>Pseudomonadota</taxon>
        <taxon>Betaproteobacteria</taxon>
        <taxon>Burkholderiales</taxon>
        <taxon>Comamonadaceae</taxon>
        <taxon>Variovorax</taxon>
    </lineage>
</organism>
<feature type="region of interest" description="Disordered" evidence="1">
    <location>
        <begin position="13"/>
        <end position="41"/>
    </location>
</feature>
<feature type="compositionally biased region" description="Basic and acidic residues" evidence="1">
    <location>
        <begin position="32"/>
        <end position="41"/>
    </location>
</feature>